<evidence type="ECO:0000313" key="2">
    <source>
        <dbReference type="EMBL" id="EPB85077.1"/>
    </source>
</evidence>
<proteinExistence type="predicted"/>
<dbReference type="AlphaFoldDB" id="S2J9G1"/>
<feature type="chain" id="PRO_5004508993" description="Ig-like domain-containing protein" evidence="1">
    <location>
        <begin position="27"/>
        <end position="211"/>
    </location>
</feature>
<evidence type="ECO:0008006" key="4">
    <source>
        <dbReference type="Google" id="ProtNLM"/>
    </source>
</evidence>
<dbReference type="Proteomes" id="UP000014254">
    <property type="component" value="Unassembled WGS sequence"/>
</dbReference>
<evidence type="ECO:0000313" key="3">
    <source>
        <dbReference type="Proteomes" id="UP000014254"/>
    </source>
</evidence>
<keyword evidence="1" id="KW-0732">Signal</keyword>
<organism evidence="2 3">
    <name type="scientific">Mucor circinelloides f. circinelloides (strain 1006PhL)</name>
    <name type="common">Mucormycosis agent</name>
    <name type="synonym">Calyptromyces circinelloides</name>
    <dbReference type="NCBI Taxonomy" id="1220926"/>
    <lineage>
        <taxon>Eukaryota</taxon>
        <taxon>Fungi</taxon>
        <taxon>Fungi incertae sedis</taxon>
        <taxon>Mucoromycota</taxon>
        <taxon>Mucoromycotina</taxon>
        <taxon>Mucoromycetes</taxon>
        <taxon>Mucorales</taxon>
        <taxon>Mucorineae</taxon>
        <taxon>Mucoraceae</taxon>
        <taxon>Mucor</taxon>
    </lineage>
</organism>
<accession>S2J9G1</accession>
<dbReference type="OMA" id="EIFRIRV"/>
<gene>
    <name evidence="2" type="ORF">HMPREF1544_08129</name>
</gene>
<dbReference type="OrthoDB" id="10292448at2759"/>
<dbReference type="VEuPathDB" id="FungiDB:HMPREF1544_08129"/>
<dbReference type="EMBL" id="KE124021">
    <property type="protein sequence ID" value="EPB85077.1"/>
    <property type="molecule type" value="Genomic_DNA"/>
</dbReference>
<evidence type="ECO:0000256" key="1">
    <source>
        <dbReference type="SAM" id="SignalP"/>
    </source>
</evidence>
<protein>
    <recommendedName>
        <fullName evidence="4">Ig-like domain-containing protein</fullName>
    </recommendedName>
</protein>
<dbReference type="InParanoid" id="S2J9G1"/>
<reference evidence="3" key="1">
    <citation type="submission" date="2013-05" db="EMBL/GenBank/DDBJ databases">
        <title>The Genome sequence of Mucor circinelloides f. circinelloides 1006PhL.</title>
        <authorList>
            <consortium name="The Broad Institute Genomics Platform"/>
            <person name="Cuomo C."/>
            <person name="Earl A."/>
            <person name="Findley K."/>
            <person name="Lee S.C."/>
            <person name="Walker B."/>
            <person name="Young S."/>
            <person name="Zeng Q."/>
            <person name="Gargeya S."/>
            <person name="Fitzgerald M."/>
            <person name="Haas B."/>
            <person name="Abouelleil A."/>
            <person name="Allen A.W."/>
            <person name="Alvarado L."/>
            <person name="Arachchi H.M."/>
            <person name="Berlin A.M."/>
            <person name="Chapman S.B."/>
            <person name="Gainer-Dewar J."/>
            <person name="Goldberg J."/>
            <person name="Griggs A."/>
            <person name="Gujja S."/>
            <person name="Hansen M."/>
            <person name="Howarth C."/>
            <person name="Imamovic A."/>
            <person name="Ireland A."/>
            <person name="Larimer J."/>
            <person name="McCowan C."/>
            <person name="Murphy C."/>
            <person name="Pearson M."/>
            <person name="Poon T.W."/>
            <person name="Priest M."/>
            <person name="Roberts A."/>
            <person name="Saif S."/>
            <person name="Shea T."/>
            <person name="Sisk P."/>
            <person name="Sykes S."/>
            <person name="Wortman J."/>
            <person name="Nusbaum C."/>
            <person name="Birren B."/>
        </authorList>
    </citation>
    <scope>NUCLEOTIDE SEQUENCE [LARGE SCALE GENOMIC DNA]</scope>
    <source>
        <strain evidence="3">1006PhL</strain>
    </source>
</reference>
<sequence length="211" mass="23413">MKLTSTLFATLTVIATAAASAAPSHAKELDTAVTANATEAPAPAAIPELLMMYGYNPPRENPEYCKGFRIEYPTSHDLAFEAGSHQYVKWSVDTTGLENIPLEIFRIRVLDKGQHNYVNVGEHIPLYNDKENKTGSTLFPLNVDGPDGKYHCRIMVTYSDQAVNCVFETVDFKIIHGPNDKIAEDLTPYFEESPAFIHSAANIDDLYTKNQ</sequence>
<feature type="signal peptide" evidence="1">
    <location>
        <begin position="1"/>
        <end position="26"/>
    </location>
</feature>
<name>S2J9G1_MUCC1</name>
<keyword evidence="3" id="KW-1185">Reference proteome</keyword>